<dbReference type="Gene3D" id="3.40.50.10540">
    <property type="entry name" value="Crotonobetainyl-coa:carnitine coa-transferase, domain 1"/>
    <property type="match status" value="1"/>
</dbReference>
<dbReference type="SUPFAM" id="SSF89796">
    <property type="entry name" value="CoA-transferase family III (CaiB/BaiF)"/>
    <property type="match status" value="1"/>
</dbReference>
<reference evidence="4" key="1">
    <citation type="journal article" date="2019" name="Int. J. Syst. Evol. Microbiol.">
        <title>The Global Catalogue of Microorganisms (GCM) 10K type strain sequencing project: providing services to taxonomists for standard genome sequencing and annotation.</title>
        <authorList>
            <consortium name="The Broad Institute Genomics Platform"/>
            <consortium name="The Broad Institute Genome Sequencing Center for Infectious Disease"/>
            <person name="Wu L."/>
            <person name="Ma J."/>
        </authorList>
    </citation>
    <scope>NUCLEOTIDE SEQUENCE [LARGE SCALE GENOMIC DNA]</scope>
    <source>
        <strain evidence="4">JCM 4586</strain>
    </source>
</reference>
<dbReference type="RefSeq" id="WP_190024488.1">
    <property type="nucleotide sequence ID" value="NZ_BMUT01000013.1"/>
</dbReference>
<feature type="region of interest" description="Disordered" evidence="2">
    <location>
        <begin position="247"/>
        <end position="267"/>
    </location>
</feature>
<dbReference type="PANTHER" id="PTHR48207:SF3">
    <property type="entry name" value="SUCCINATE--HYDROXYMETHYLGLUTARATE COA-TRANSFERASE"/>
    <property type="match status" value="1"/>
</dbReference>
<dbReference type="PANTHER" id="PTHR48207">
    <property type="entry name" value="SUCCINATE--HYDROXYMETHYLGLUTARATE COA-TRANSFERASE"/>
    <property type="match status" value="1"/>
</dbReference>
<evidence type="ECO:0000313" key="3">
    <source>
        <dbReference type="EMBL" id="GGY01556.1"/>
    </source>
</evidence>
<dbReference type="InterPro" id="IPR023606">
    <property type="entry name" value="CoA-Trfase_III_dom_1_sf"/>
</dbReference>
<evidence type="ECO:0000256" key="1">
    <source>
        <dbReference type="ARBA" id="ARBA00022679"/>
    </source>
</evidence>
<proteinExistence type="predicted"/>
<dbReference type="InterPro" id="IPR050483">
    <property type="entry name" value="CoA-transferase_III_domain"/>
</dbReference>
<evidence type="ECO:0000256" key="2">
    <source>
        <dbReference type="SAM" id="MobiDB-lite"/>
    </source>
</evidence>
<keyword evidence="4" id="KW-1185">Reference proteome</keyword>
<dbReference type="EMBL" id="BMUT01000013">
    <property type="protein sequence ID" value="GGY01556.1"/>
    <property type="molecule type" value="Genomic_DNA"/>
</dbReference>
<evidence type="ECO:0008006" key="5">
    <source>
        <dbReference type="Google" id="ProtNLM"/>
    </source>
</evidence>
<dbReference type="Pfam" id="PF02515">
    <property type="entry name" value="CoA_transf_3"/>
    <property type="match status" value="1"/>
</dbReference>
<dbReference type="InterPro" id="IPR003673">
    <property type="entry name" value="CoA-Trfase_fam_III"/>
</dbReference>
<name>A0ABQ2Z2X4_9ACTN</name>
<organism evidence="3 4">
    <name type="scientific">Streptomyces hiroshimensis</name>
    <dbReference type="NCBI Taxonomy" id="66424"/>
    <lineage>
        <taxon>Bacteria</taxon>
        <taxon>Bacillati</taxon>
        <taxon>Actinomycetota</taxon>
        <taxon>Actinomycetes</taxon>
        <taxon>Kitasatosporales</taxon>
        <taxon>Streptomycetaceae</taxon>
        <taxon>Streptomyces</taxon>
    </lineage>
</organism>
<accession>A0ABQ2Z2X4</accession>
<evidence type="ECO:0000313" key="4">
    <source>
        <dbReference type="Proteomes" id="UP000659223"/>
    </source>
</evidence>
<dbReference type="Proteomes" id="UP000659223">
    <property type="component" value="Unassembled WGS sequence"/>
</dbReference>
<comment type="caution">
    <text evidence="3">The sequence shown here is derived from an EMBL/GenBank/DDBJ whole genome shotgun (WGS) entry which is preliminary data.</text>
</comment>
<keyword evidence="1" id="KW-0808">Transferase</keyword>
<gene>
    <name evidence="3" type="ORF">GCM10010324_55640</name>
</gene>
<sequence length="267" mass="29084">MSRAFSGVRVLDLTHVLAGPFAAYQLGVLGADVIKIEPPGRPDFVRGRGPDPELNRQLRGINYQVQGGGKRAMTLDLKTPGGREVFRSLVRTADVVVENYRAGALERLGVGYDDLSAINPRLIHCSMTGYGQSGPRAEVNAYDNVVQAASGVIARCDGRKPDVAFIDYGSGYNAAFAIAAALYARARDGRGQRIDCAMFDTALMLMGPAYPRNSTPAYGRRPCRRAAWARTRRRTACSSWAPRRRTRTVACGRRSPPRDTPAPGSRR</sequence>
<protein>
    <recommendedName>
        <fullName evidence="5">CoA transferase</fullName>
    </recommendedName>
</protein>